<keyword evidence="2" id="KW-0238">DNA-binding</keyword>
<dbReference type="InterPro" id="IPR036388">
    <property type="entry name" value="WH-like_DNA-bd_sf"/>
</dbReference>
<keyword evidence="3" id="KW-0804">Transcription</keyword>
<dbReference type="InterPro" id="IPR036390">
    <property type="entry name" value="WH_DNA-bd_sf"/>
</dbReference>
<dbReference type="AlphaFoldDB" id="A0A1S2L869"/>
<dbReference type="InterPro" id="IPR000524">
    <property type="entry name" value="Tscrpt_reg_HTH_GntR"/>
</dbReference>
<evidence type="ECO:0000256" key="1">
    <source>
        <dbReference type="ARBA" id="ARBA00023015"/>
    </source>
</evidence>
<dbReference type="PROSITE" id="PS50949">
    <property type="entry name" value="HTH_GNTR"/>
    <property type="match status" value="1"/>
</dbReference>
<dbReference type="SMART" id="SM00895">
    <property type="entry name" value="FCD"/>
    <property type="match status" value="1"/>
</dbReference>
<keyword evidence="6" id="KW-1185">Reference proteome</keyword>
<dbReference type="Proteomes" id="UP000180098">
    <property type="component" value="Unassembled WGS sequence"/>
</dbReference>
<evidence type="ECO:0000313" key="6">
    <source>
        <dbReference type="Proteomes" id="UP000180098"/>
    </source>
</evidence>
<keyword evidence="1" id="KW-0805">Transcription regulation</keyword>
<dbReference type="InterPro" id="IPR008920">
    <property type="entry name" value="TF_FadR/GntR_C"/>
</dbReference>
<reference evidence="5 6" key="1">
    <citation type="submission" date="2016-10" db="EMBL/GenBank/DDBJ databases">
        <title>Draft genome sequences of four alkaliphilic bacteria belonging to the Anaerobacillus genus.</title>
        <authorList>
            <person name="Bassil N.M."/>
            <person name="Lloyd J.R."/>
        </authorList>
    </citation>
    <scope>NUCLEOTIDE SEQUENCE [LARGE SCALE GENOMIC DNA]</scope>
    <source>
        <strain evidence="5 6">DSM 15340</strain>
    </source>
</reference>
<dbReference type="SUPFAM" id="SSF46785">
    <property type="entry name" value="Winged helix' DNA-binding domain"/>
    <property type="match status" value="1"/>
</dbReference>
<dbReference type="PRINTS" id="PR00035">
    <property type="entry name" value="HTHGNTR"/>
</dbReference>
<evidence type="ECO:0000259" key="4">
    <source>
        <dbReference type="PROSITE" id="PS50949"/>
    </source>
</evidence>
<dbReference type="GO" id="GO:0003700">
    <property type="term" value="F:DNA-binding transcription factor activity"/>
    <property type="evidence" value="ECO:0007669"/>
    <property type="project" value="InterPro"/>
</dbReference>
<evidence type="ECO:0000313" key="5">
    <source>
        <dbReference type="EMBL" id="OIJ08709.1"/>
    </source>
</evidence>
<gene>
    <name evidence="5" type="ORF">BKP35_17525</name>
</gene>
<dbReference type="SMART" id="SM00345">
    <property type="entry name" value="HTH_GNTR"/>
    <property type="match status" value="1"/>
</dbReference>
<dbReference type="GO" id="GO:0003677">
    <property type="term" value="F:DNA binding"/>
    <property type="evidence" value="ECO:0007669"/>
    <property type="project" value="UniProtKB-KW"/>
</dbReference>
<dbReference type="SUPFAM" id="SSF48008">
    <property type="entry name" value="GntR ligand-binding domain-like"/>
    <property type="match status" value="1"/>
</dbReference>
<evidence type="ECO:0000256" key="3">
    <source>
        <dbReference type="ARBA" id="ARBA00023163"/>
    </source>
</evidence>
<dbReference type="CDD" id="cd07377">
    <property type="entry name" value="WHTH_GntR"/>
    <property type="match status" value="1"/>
</dbReference>
<evidence type="ECO:0000256" key="2">
    <source>
        <dbReference type="ARBA" id="ARBA00023125"/>
    </source>
</evidence>
<organism evidence="5 6">
    <name type="scientific">Anaerobacillus arseniciselenatis</name>
    <dbReference type="NCBI Taxonomy" id="85682"/>
    <lineage>
        <taxon>Bacteria</taxon>
        <taxon>Bacillati</taxon>
        <taxon>Bacillota</taxon>
        <taxon>Bacilli</taxon>
        <taxon>Bacillales</taxon>
        <taxon>Bacillaceae</taxon>
        <taxon>Anaerobacillus</taxon>
    </lineage>
</organism>
<dbReference type="RefSeq" id="WP_071314676.1">
    <property type="nucleotide sequence ID" value="NZ_MLQQ01000051.1"/>
</dbReference>
<proteinExistence type="predicted"/>
<dbReference type="OrthoDB" id="114741at2"/>
<name>A0A1S2L869_9BACI</name>
<dbReference type="PANTHER" id="PTHR43537">
    <property type="entry name" value="TRANSCRIPTIONAL REGULATOR, GNTR FAMILY"/>
    <property type="match status" value="1"/>
</dbReference>
<dbReference type="EMBL" id="MLQQ01000051">
    <property type="protein sequence ID" value="OIJ08709.1"/>
    <property type="molecule type" value="Genomic_DNA"/>
</dbReference>
<feature type="domain" description="HTH gntR-type" evidence="4">
    <location>
        <begin position="7"/>
        <end position="74"/>
    </location>
</feature>
<protein>
    <recommendedName>
        <fullName evidence="4">HTH gntR-type domain-containing protein</fullName>
    </recommendedName>
</protein>
<dbReference type="Gene3D" id="1.10.10.10">
    <property type="entry name" value="Winged helix-like DNA-binding domain superfamily/Winged helix DNA-binding domain"/>
    <property type="match status" value="1"/>
</dbReference>
<dbReference type="Gene3D" id="1.20.120.530">
    <property type="entry name" value="GntR ligand-binding domain-like"/>
    <property type="match status" value="1"/>
</dbReference>
<sequence>MELQRPKPLYKQVYEKLKSIILAGELPFGERINEVHIAKKLNVSRGPVREAMQKLEQEGLLVRQKRNQLYIFTPTKKDLLEIYQCRKALESLATQIAAENITENEKLQFKEIIKRSKATINQVNQQSDAEFIFNNEQFHDFILAISKNQRLQTQLTQLRLLTNFYRQFSAREKGRKKEVFEDHYEIYEAIISQKSKEASKLMALHIERDLQYINSIIEGEVKSEEV</sequence>
<accession>A0A1S2L869</accession>
<comment type="caution">
    <text evidence="5">The sequence shown here is derived from an EMBL/GenBank/DDBJ whole genome shotgun (WGS) entry which is preliminary data.</text>
</comment>
<dbReference type="PANTHER" id="PTHR43537:SF5">
    <property type="entry name" value="UXU OPERON TRANSCRIPTIONAL REGULATOR"/>
    <property type="match status" value="1"/>
</dbReference>
<dbReference type="Pfam" id="PF00392">
    <property type="entry name" value="GntR"/>
    <property type="match status" value="1"/>
</dbReference>
<dbReference type="InterPro" id="IPR011711">
    <property type="entry name" value="GntR_C"/>
</dbReference>
<dbReference type="Pfam" id="PF07729">
    <property type="entry name" value="FCD"/>
    <property type="match status" value="1"/>
</dbReference>